<dbReference type="GO" id="GO:0016020">
    <property type="term" value="C:membrane"/>
    <property type="evidence" value="ECO:0007669"/>
    <property type="project" value="TreeGrafter"/>
</dbReference>
<organism evidence="2 3">
    <name type="scientific">Phlebiopsis gigantea (strain 11061_1 CR5-6)</name>
    <name type="common">White-rot fungus</name>
    <name type="synonym">Peniophora gigantea</name>
    <dbReference type="NCBI Taxonomy" id="745531"/>
    <lineage>
        <taxon>Eukaryota</taxon>
        <taxon>Fungi</taxon>
        <taxon>Dikarya</taxon>
        <taxon>Basidiomycota</taxon>
        <taxon>Agaricomycotina</taxon>
        <taxon>Agaricomycetes</taxon>
        <taxon>Polyporales</taxon>
        <taxon>Phanerochaetaceae</taxon>
        <taxon>Phlebiopsis</taxon>
    </lineage>
</organism>
<dbReference type="PANTHER" id="PTHR43798:SF33">
    <property type="entry name" value="HYDROLASE, PUTATIVE (AFU_ORTHOLOGUE AFUA_2G14860)-RELATED"/>
    <property type="match status" value="1"/>
</dbReference>
<dbReference type="InterPro" id="IPR050266">
    <property type="entry name" value="AB_hydrolase_sf"/>
</dbReference>
<dbReference type="EMBL" id="KN840461">
    <property type="protein sequence ID" value="KIP09848.1"/>
    <property type="molecule type" value="Genomic_DNA"/>
</dbReference>
<dbReference type="HOGENOM" id="CLU_041818_0_0_1"/>
<protein>
    <recommendedName>
        <fullName evidence="4">AB hydrolase-1 domain-containing protein</fullName>
    </recommendedName>
</protein>
<evidence type="ECO:0000256" key="1">
    <source>
        <dbReference type="SAM" id="MobiDB-lite"/>
    </source>
</evidence>
<evidence type="ECO:0000313" key="3">
    <source>
        <dbReference type="Proteomes" id="UP000053257"/>
    </source>
</evidence>
<name>A0A0C3PRK2_PHLG1</name>
<evidence type="ECO:0008006" key="4">
    <source>
        <dbReference type="Google" id="ProtNLM"/>
    </source>
</evidence>
<dbReference type="SUPFAM" id="SSF53474">
    <property type="entry name" value="alpha/beta-Hydrolases"/>
    <property type="match status" value="1"/>
</dbReference>
<accession>A0A0C3PRK2</accession>
<reference evidence="2 3" key="1">
    <citation type="journal article" date="2014" name="PLoS Genet.">
        <title>Analysis of the Phlebiopsis gigantea genome, transcriptome and secretome provides insight into its pioneer colonization strategies of wood.</title>
        <authorList>
            <person name="Hori C."/>
            <person name="Ishida T."/>
            <person name="Igarashi K."/>
            <person name="Samejima M."/>
            <person name="Suzuki H."/>
            <person name="Master E."/>
            <person name="Ferreira P."/>
            <person name="Ruiz-Duenas F.J."/>
            <person name="Held B."/>
            <person name="Canessa P."/>
            <person name="Larrondo L.F."/>
            <person name="Schmoll M."/>
            <person name="Druzhinina I.S."/>
            <person name="Kubicek C.P."/>
            <person name="Gaskell J.A."/>
            <person name="Kersten P."/>
            <person name="St John F."/>
            <person name="Glasner J."/>
            <person name="Sabat G."/>
            <person name="Splinter BonDurant S."/>
            <person name="Syed K."/>
            <person name="Yadav J."/>
            <person name="Mgbeahuruike A.C."/>
            <person name="Kovalchuk A."/>
            <person name="Asiegbu F.O."/>
            <person name="Lackner G."/>
            <person name="Hoffmeister D."/>
            <person name="Rencoret J."/>
            <person name="Gutierrez A."/>
            <person name="Sun H."/>
            <person name="Lindquist E."/>
            <person name="Barry K."/>
            <person name="Riley R."/>
            <person name="Grigoriev I.V."/>
            <person name="Henrissat B."/>
            <person name="Kues U."/>
            <person name="Berka R.M."/>
            <person name="Martinez A.T."/>
            <person name="Covert S.F."/>
            <person name="Blanchette R.A."/>
            <person name="Cullen D."/>
        </authorList>
    </citation>
    <scope>NUCLEOTIDE SEQUENCE [LARGE SCALE GENOMIC DNA]</scope>
    <source>
        <strain evidence="2 3">11061_1 CR5-6</strain>
    </source>
</reference>
<gene>
    <name evidence="2" type="ORF">PHLGIDRAFT_34214</name>
</gene>
<dbReference type="PANTHER" id="PTHR43798">
    <property type="entry name" value="MONOACYLGLYCEROL LIPASE"/>
    <property type="match status" value="1"/>
</dbReference>
<proteinExistence type="predicted"/>
<dbReference type="AlphaFoldDB" id="A0A0C3PRK2"/>
<keyword evidence="3" id="KW-1185">Reference proteome</keyword>
<dbReference type="InterPro" id="IPR029058">
    <property type="entry name" value="AB_hydrolase_fold"/>
</dbReference>
<sequence>MPFVDIVTKDDYASLWYWTNTYNNNVGIFDPARPVLVLLHPSGLDSSWMQPQVEDPRLHNNYNIIMFDTRVTGKSKCRYSGKHDLWVTAADLAQAFYHLRLPPAHIFAPDLYCFAAMRFAALFPDLCLSLILCNVPPPTEVRSVFATLEELNHMWGFAEDLESYEYACKEFLNVFCGPYAHSDLQDEIVAFWEVFCPPFRRAYSMANMNLVLNRTPMEQRELASITCPVFIIQAEKSAAHPFHFVEQLKQDLTGAPKVTVVRSHGCGAGYLSVVHASVVNKSLFSFLSAQPRPGSSEDRAANQRIYAIPHREFMAAGLRRLAHLKGDAEIKDRNPCSSLSFSCATDDIVRNQEEMMAKYVEGQQQSFSPLGPDGRPIRKFSERNSHWLEAGYDGFSRSEISNKKRLGEADKKKRPKPSRNDAEKEKKGQADGSTAVSGPSNPPLEETVTSEDQQLARMRRGNLSSGHVVEQRVLKGAASKLTGPSPGQALRSLIR</sequence>
<dbReference type="OrthoDB" id="19657at2759"/>
<dbReference type="Proteomes" id="UP000053257">
    <property type="component" value="Unassembled WGS sequence"/>
</dbReference>
<evidence type="ECO:0000313" key="2">
    <source>
        <dbReference type="EMBL" id="KIP09848.1"/>
    </source>
</evidence>
<dbReference type="Gene3D" id="3.40.50.1820">
    <property type="entry name" value="alpha/beta hydrolase"/>
    <property type="match status" value="1"/>
</dbReference>
<feature type="compositionally biased region" description="Basic and acidic residues" evidence="1">
    <location>
        <begin position="400"/>
        <end position="411"/>
    </location>
</feature>
<feature type="compositionally biased region" description="Basic and acidic residues" evidence="1">
    <location>
        <begin position="418"/>
        <end position="429"/>
    </location>
</feature>
<feature type="region of interest" description="Disordered" evidence="1">
    <location>
        <begin position="399"/>
        <end position="495"/>
    </location>
</feature>
<dbReference type="STRING" id="745531.A0A0C3PRK2"/>